<dbReference type="Pfam" id="PF02423">
    <property type="entry name" value="OCD_Mu_crystall"/>
    <property type="match status" value="1"/>
</dbReference>
<accession>A0A285VFT8</accession>
<dbReference type="FunFam" id="3.40.50.720:FF:000311">
    <property type="entry name" value="Ornithine cyclodeaminase"/>
    <property type="match status" value="1"/>
</dbReference>
<dbReference type="SUPFAM" id="SSF51735">
    <property type="entry name" value="NAD(P)-binding Rossmann-fold domains"/>
    <property type="match status" value="1"/>
</dbReference>
<protein>
    <submittedName>
        <fullName evidence="2">Ornithine cyclodeaminase</fullName>
    </submittedName>
</protein>
<dbReference type="Gene3D" id="3.30.1780.10">
    <property type="entry name" value="ornithine cyclodeaminase, domain 1"/>
    <property type="match status" value="1"/>
</dbReference>
<dbReference type="PANTHER" id="PTHR13812:SF19">
    <property type="entry name" value="KETIMINE REDUCTASE MU-CRYSTALLIN"/>
    <property type="match status" value="1"/>
</dbReference>
<gene>
    <name evidence="2" type="ORF">SAMN05421879_101185</name>
</gene>
<dbReference type="PIRSF" id="PIRSF001439">
    <property type="entry name" value="CryM"/>
    <property type="match status" value="1"/>
</dbReference>
<dbReference type="InterPro" id="IPR036291">
    <property type="entry name" value="NAD(P)-bd_dom_sf"/>
</dbReference>
<dbReference type="EMBL" id="OBQK01000001">
    <property type="protein sequence ID" value="SOC51411.1"/>
    <property type="molecule type" value="Genomic_DNA"/>
</dbReference>
<evidence type="ECO:0000313" key="2">
    <source>
        <dbReference type="EMBL" id="SOC51411.1"/>
    </source>
</evidence>
<comment type="similarity">
    <text evidence="1">Belongs to the ornithine cyclodeaminase/mu-crystallin family.</text>
</comment>
<dbReference type="NCBIfam" id="NF004793">
    <property type="entry name" value="PRK06141.1"/>
    <property type="match status" value="1"/>
</dbReference>
<organism evidence="2 3">
    <name type="scientific">Ornithinimicrobium cerasi</name>
    <dbReference type="NCBI Taxonomy" id="2248773"/>
    <lineage>
        <taxon>Bacteria</taxon>
        <taxon>Bacillati</taxon>
        <taxon>Actinomycetota</taxon>
        <taxon>Actinomycetes</taxon>
        <taxon>Micrococcales</taxon>
        <taxon>Ornithinimicrobiaceae</taxon>
        <taxon>Ornithinimicrobium</taxon>
    </lineage>
</organism>
<dbReference type="InterPro" id="IPR003462">
    <property type="entry name" value="ODC_Mu_crystall"/>
</dbReference>
<keyword evidence="3" id="KW-1185">Reference proteome</keyword>
<dbReference type="GO" id="GO:0016491">
    <property type="term" value="F:oxidoreductase activity"/>
    <property type="evidence" value="ECO:0007669"/>
    <property type="project" value="UniProtKB-ARBA"/>
</dbReference>
<dbReference type="GO" id="GO:0019752">
    <property type="term" value="P:carboxylic acid metabolic process"/>
    <property type="evidence" value="ECO:0007669"/>
    <property type="project" value="UniProtKB-ARBA"/>
</dbReference>
<dbReference type="GO" id="GO:0005737">
    <property type="term" value="C:cytoplasm"/>
    <property type="evidence" value="ECO:0007669"/>
    <property type="project" value="TreeGrafter"/>
</dbReference>
<dbReference type="Gene3D" id="3.40.50.720">
    <property type="entry name" value="NAD(P)-binding Rossmann-like Domain"/>
    <property type="match status" value="1"/>
</dbReference>
<dbReference type="AlphaFoldDB" id="A0A285VFT8"/>
<dbReference type="PANTHER" id="PTHR13812">
    <property type="entry name" value="KETIMINE REDUCTASE MU-CRYSTALLIN"/>
    <property type="match status" value="1"/>
</dbReference>
<proteinExistence type="inferred from homology"/>
<evidence type="ECO:0000313" key="3">
    <source>
        <dbReference type="Proteomes" id="UP000219688"/>
    </source>
</evidence>
<reference evidence="3" key="1">
    <citation type="submission" date="2017-08" db="EMBL/GenBank/DDBJ databases">
        <authorList>
            <person name="Varghese N."/>
            <person name="Submissions S."/>
        </authorList>
    </citation>
    <scope>NUCLEOTIDE SEQUENCE [LARGE SCALE GENOMIC DNA]</scope>
    <source>
        <strain evidence="3">USBA17B2</strain>
    </source>
</reference>
<dbReference type="InterPro" id="IPR023401">
    <property type="entry name" value="ODC_N"/>
</dbReference>
<name>A0A285VFT8_9MICO</name>
<evidence type="ECO:0000256" key="1">
    <source>
        <dbReference type="ARBA" id="ARBA00008903"/>
    </source>
</evidence>
<dbReference type="Proteomes" id="UP000219688">
    <property type="component" value="Unassembled WGS sequence"/>
</dbReference>
<sequence>MVHAGRSWCRVCGWVSLMQMLDAAVVRALLSPRELVEALRVAFAAQDVTVPERSHHRLDDERDATLLLMPAWRTGRLLGVKIVTHHPRNGEHGRPAIHGTYVLGDAATGKPLAVLDGTELTRWRTAAASALAADHLAPEVVREHLLVGAGNVAAAVPHCYATVRDVHLTRVWARSPARAAALVDRLRAEGLEAEVETDLRAGVGRADVITCATSATEPLVHGADVGPGTHVDLVGAFTPQMVEADEQLVTSASLFVDVGAALHEPGDLVGPLGRGTLRPEDVLGDLADLAAGRHTGRAGPEEVTVFKSVGTALEDLVAATVVWEARTRAGDGGRG</sequence>